<feature type="domain" description="Nephrocystin 3-like N-terminal" evidence="4">
    <location>
        <begin position="185"/>
        <end position="349"/>
    </location>
</feature>
<evidence type="ECO:0000259" key="4">
    <source>
        <dbReference type="Pfam" id="PF24883"/>
    </source>
</evidence>
<dbReference type="SMART" id="SM00248">
    <property type="entry name" value="ANK"/>
    <property type="match status" value="1"/>
</dbReference>
<dbReference type="EMBL" id="ML996251">
    <property type="protein sequence ID" value="KAF2729257.1"/>
    <property type="molecule type" value="Genomic_DNA"/>
</dbReference>
<dbReference type="Gene3D" id="3.40.50.300">
    <property type="entry name" value="P-loop containing nucleotide triphosphate hydrolases"/>
    <property type="match status" value="1"/>
</dbReference>
<dbReference type="PANTHER" id="PTHR10039:SF15">
    <property type="entry name" value="NACHT DOMAIN-CONTAINING PROTEIN"/>
    <property type="match status" value="1"/>
</dbReference>
<feature type="domain" description="GPI inositol-deacylase winged helix" evidence="3">
    <location>
        <begin position="462"/>
        <end position="536"/>
    </location>
</feature>
<dbReference type="Proteomes" id="UP000799444">
    <property type="component" value="Unassembled WGS sequence"/>
</dbReference>
<dbReference type="Gene3D" id="1.25.40.20">
    <property type="entry name" value="Ankyrin repeat-containing domain"/>
    <property type="match status" value="1"/>
</dbReference>
<dbReference type="PANTHER" id="PTHR10039">
    <property type="entry name" value="AMELOGENIN"/>
    <property type="match status" value="1"/>
</dbReference>
<evidence type="ECO:0000313" key="5">
    <source>
        <dbReference type="EMBL" id="KAF2729257.1"/>
    </source>
</evidence>
<dbReference type="PROSITE" id="PS50088">
    <property type="entry name" value="ANK_REPEAT"/>
    <property type="match status" value="1"/>
</dbReference>
<dbReference type="InterPro" id="IPR027417">
    <property type="entry name" value="P-loop_NTPase"/>
</dbReference>
<protein>
    <submittedName>
        <fullName evidence="5">Uncharacterized protein</fullName>
    </submittedName>
</protein>
<dbReference type="SUPFAM" id="SSF48403">
    <property type="entry name" value="Ankyrin repeat"/>
    <property type="match status" value="1"/>
</dbReference>
<dbReference type="OrthoDB" id="195446at2759"/>
<dbReference type="InterPro" id="IPR056884">
    <property type="entry name" value="NPHP3-like_N"/>
</dbReference>
<dbReference type="PROSITE" id="PS50297">
    <property type="entry name" value="ANK_REP_REGION"/>
    <property type="match status" value="1"/>
</dbReference>
<keyword evidence="2" id="KW-0040">ANK repeat</keyword>
<name>A0A9P4QKY8_9PLEO</name>
<evidence type="ECO:0000313" key="6">
    <source>
        <dbReference type="Proteomes" id="UP000799444"/>
    </source>
</evidence>
<comment type="caution">
    <text evidence="5">The sequence shown here is derived from an EMBL/GenBank/DDBJ whole genome shotgun (WGS) entry which is preliminary data.</text>
</comment>
<evidence type="ECO:0000256" key="1">
    <source>
        <dbReference type="ARBA" id="ARBA00022737"/>
    </source>
</evidence>
<dbReference type="Pfam" id="PF24883">
    <property type="entry name" value="NPHP3_N"/>
    <property type="match status" value="1"/>
</dbReference>
<dbReference type="InterPro" id="IPR054471">
    <property type="entry name" value="GPIID_WHD"/>
</dbReference>
<accession>A0A9P4QKY8</accession>
<keyword evidence="6" id="KW-1185">Reference proteome</keyword>
<dbReference type="AlphaFoldDB" id="A0A9P4QKY8"/>
<evidence type="ECO:0000259" key="3">
    <source>
        <dbReference type="Pfam" id="PF22939"/>
    </source>
</evidence>
<keyword evidence="1" id="KW-0677">Repeat</keyword>
<dbReference type="Pfam" id="PF22939">
    <property type="entry name" value="WHD_GPIID"/>
    <property type="match status" value="1"/>
</dbReference>
<reference evidence="5" key="1">
    <citation type="journal article" date="2020" name="Stud. Mycol.">
        <title>101 Dothideomycetes genomes: a test case for predicting lifestyles and emergence of pathogens.</title>
        <authorList>
            <person name="Haridas S."/>
            <person name="Albert R."/>
            <person name="Binder M."/>
            <person name="Bloem J."/>
            <person name="Labutti K."/>
            <person name="Salamov A."/>
            <person name="Andreopoulos B."/>
            <person name="Baker S."/>
            <person name="Barry K."/>
            <person name="Bills G."/>
            <person name="Bluhm B."/>
            <person name="Cannon C."/>
            <person name="Castanera R."/>
            <person name="Culley D."/>
            <person name="Daum C."/>
            <person name="Ezra D."/>
            <person name="Gonzalez J."/>
            <person name="Henrissat B."/>
            <person name="Kuo A."/>
            <person name="Liang C."/>
            <person name="Lipzen A."/>
            <person name="Lutzoni F."/>
            <person name="Magnuson J."/>
            <person name="Mondo S."/>
            <person name="Nolan M."/>
            <person name="Ohm R."/>
            <person name="Pangilinan J."/>
            <person name="Park H.-J."/>
            <person name="Ramirez L."/>
            <person name="Alfaro M."/>
            <person name="Sun H."/>
            <person name="Tritt A."/>
            <person name="Yoshinaga Y."/>
            <person name="Zwiers L.-H."/>
            <person name="Turgeon B."/>
            <person name="Goodwin S."/>
            <person name="Spatafora J."/>
            <person name="Crous P."/>
            <person name="Grigoriev I."/>
        </authorList>
    </citation>
    <scope>NUCLEOTIDE SEQUENCE</scope>
    <source>
        <strain evidence="5">CBS 125425</strain>
    </source>
</reference>
<sequence length="736" mass="81941">MDPLSITASIIAVLQLSAKVLEYLNNVKDAPKDRTQCAIEMLNLCGMLYKLRDHVEQGDPTQPWYLAIHDLAVKNGPLDQFKQALETLQTKMGAGNKFNKAGEALLWKFKKEEISSILDQIERLKSLVELALQIDHFKLSRAIKDDITPVRAHIDDTEHRNLLKWISPTDYPAQQSDIIKRRQEGTGQWFLSAPEVEKWRSEAKATLFCPGIPGAGKTMVAAIAIDSLLKSIEDTSVGVAYVYCNYKDQKEQDVTIILAAILKQLVQGRPSLAEPLTRLHKQHADKETRPSADEISTALQSVILELSTVYIVIDALDECRNDDGTRRWLLARIRDLQSKADVRFLATSRVLLDIIDEFKDSGRLEVQASDDDVRRFVAGQVHRLPNCIQRKHELQMLVQDKIAESVDGMFLLARLYTDSLLDKRTPKEIKATLARLSKGSVALNDAYKDAIQRIEGQLAGDSERAKNVLSWITYAQRPLTTAELCCALAVEHEGEELDLENIPDVEDLVSVCAGLVVVDEESGVIRLVHFTTQEYLERIRETWNPSAQLDIASTCLTYLSFDDFKNGSCSTDAELEGRLQQNVFLDYAARYWGSHTLPVEDDVYALACSFLLHKGSVSCATQAMSMTTYKYIGYSKAFPHNSIFIHTTARFGLAGLLKRIIESTEEEEATITVKSKDSYGQDGLYIAAKNGHNETVKLLLGKGAEVNAQGGAYGNALASEGGHEAVVKLLKARGAK</sequence>
<dbReference type="Pfam" id="PF12796">
    <property type="entry name" value="Ank_2"/>
    <property type="match status" value="1"/>
</dbReference>
<organism evidence="5 6">
    <name type="scientific">Polyplosphaeria fusca</name>
    <dbReference type="NCBI Taxonomy" id="682080"/>
    <lineage>
        <taxon>Eukaryota</taxon>
        <taxon>Fungi</taxon>
        <taxon>Dikarya</taxon>
        <taxon>Ascomycota</taxon>
        <taxon>Pezizomycotina</taxon>
        <taxon>Dothideomycetes</taxon>
        <taxon>Pleosporomycetidae</taxon>
        <taxon>Pleosporales</taxon>
        <taxon>Tetraplosphaeriaceae</taxon>
        <taxon>Polyplosphaeria</taxon>
    </lineage>
</organism>
<dbReference type="SUPFAM" id="SSF52540">
    <property type="entry name" value="P-loop containing nucleoside triphosphate hydrolases"/>
    <property type="match status" value="1"/>
</dbReference>
<dbReference type="InterPro" id="IPR036770">
    <property type="entry name" value="Ankyrin_rpt-contain_sf"/>
</dbReference>
<proteinExistence type="predicted"/>
<evidence type="ECO:0000256" key="2">
    <source>
        <dbReference type="PROSITE-ProRule" id="PRU00023"/>
    </source>
</evidence>
<dbReference type="InterPro" id="IPR002110">
    <property type="entry name" value="Ankyrin_rpt"/>
</dbReference>
<gene>
    <name evidence="5" type="ORF">EJ04DRAFT_502685</name>
</gene>
<feature type="repeat" description="ANK" evidence="2">
    <location>
        <begin position="679"/>
        <end position="711"/>
    </location>
</feature>